<dbReference type="SUPFAM" id="SSF48452">
    <property type="entry name" value="TPR-like"/>
    <property type="match status" value="2"/>
</dbReference>
<dbReference type="InterPro" id="IPR011990">
    <property type="entry name" value="TPR-like_helical_dom_sf"/>
</dbReference>
<dbReference type="EMBL" id="JACNYK010000002">
    <property type="protein sequence ID" value="MBD1425846.1"/>
    <property type="molecule type" value="Genomic_DNA"/>
</dbReference>
<dbReference type="Proteomes" id="UP000606494">
    <property type="component" value="Unassembled WGS sequence"/>
</dbReference>
<gene>
    <name evidence="1" type="ORF">H8B17_09655</name>
</gene>
<keyword evidence="2" id="KW-1185">Reference proteome</keyword>
<sequence>MQTFAQSNYKESSNSFARYTKSGDLKNLESAKKFIDETYKSRRDSNSARVNVLRAMIYSSMAYADSTRSIKTPSDPIDITYESVNKIKKRDWDNYVAEHQYVNQNLAASHIYKAKKALEKEDYAGAYDNYLKVKNLDIQNYDVTYNLALLAAQTQQYDTAIAYYNDLLKKGDAPVEYYLELAEVYKQNNDSQGILNTLHEARTKFPENKQVLMNLVQLFAQRNEYKAIAPIIDEAVAHEPENIDLNYLAGYSNETVGNIEIAKRYYGKVLQLDHNNYEANLALGLIYLNSFLRDSDNVEAQYQAQNLLLKANEIRPYDVNALKSLSLYYERSGDLAQLDRVKLLLNQLSNN</sequence>
<protein>
    <submittedName>
        <fullName evidence="1">Tetratricopeptide repeat protein</fullName>
    </submittedName>
</protein>
<proteinExistence type="predicted"/>
<name>A0ABR7Y3J0_9SPHI</name>
<organism evidence="1 2">
    <name type="scientific">Sphingobacterium arenae</name>
    <dbReference type="NCBI Taxonomy" id="1280598"/>
    <lineage>
        <taxon>Bacteria</taxon>
        <taxon>Pseudomonadati</taxon>
        <taxon>Bacteroidota</taxon>
        <taxon>Sphingobacteriia</taxon>
        <taxon>Sphingobacteriales</taxon>
        <taxon>Sphingobacteriaceae</taxon>
        <taxon>Sphingobacterium</taxon>
    </lineage>
</organism>
<dbReference type="Pfam" id="PF13432">
    <property type="entry name" value="TPR_16"/>
    <property type="match status" value="1"/>
</dbReference>
<evidence type="ECO:0000313" key="1">
    <source>
        <dbReference type="EMBL" id="MBD1425846.1"/>
    </source>
</evidence>
<dbReference type="InterPro" id="IPR019734">
    <property type="entry name" value="TPR_rpt"/>
</dbReference>
<dbReference type="Gene3D" id="1.25.40.10">
    <property type="entry name" value="Tetratricopeptide repeat domain"/>
    <property type="match status" value="1"/>
</dbReference>
<dbReference type="SMART" id="SM00028">
    <property type="entry name" value="TPR"/>
    <property type="match status" value="4"/>
</dbReference>
<comment type="caution">
    <text evidence="1">The sequence shown here is derived from an EMBL/GenBank/DDBJ whole genome shotgun (WGS) entry which is preliminary data.</text>
</comment>
<evidence type="ECO:0000313" key="2">
    <source>
        <dbReference type="Proteomes" id="UP000606494"/>
    </source>
</evidence>
<reference evidence="1 2" key="1">
    <citation type="submission" date="2020-08" db="EMBL/GenBank/DDBJ databases">
        <title>Sphingobacterium sp. DN00404 isolated from aquaculture water.</title>
        <authorList>
            <person name="Zhang M."/>
        </authorList>
    </citation>
    <scope>NUCLEOTIDE SEQUENCE [LARGE SCALE GENOMIC DNA]</scope>
    <source>
        <strain evidence="1 2">KCTC 32294</strain>
    </source>
</reference>
<accession>A0ABR7Y3J0</accession>